<keyword evidence="1" id="KW-0560">Oxidoreductase</keyword>
<dbReference type="SUPFAM" id="SSF52218">
    <property type="entry name" value="Flavoproteins"/>
    <property type="match status" value="1"/>
</dbReference>
<reference evidence="3 4" key="1">
    <citation type="submission" date="2021-12" db="EMBL/GenBank/DDBJ databases">
        <title>Genome sequencing of bacteria with rrn-lacking chromosome and rrn-plasmid.</title>
        <authorList>
            <person name="Anda M."/>
            <person name="Iwasaki W."/>
        </authorList>
    </citation>
    <scope>NUCLEOTIDE SEQUENCE [LARGE SCALE GENOMIC DNA]</scope>
    <source>
        <strain evidence="3 4">NBRC 15940</strain>
    </source>
</reference>
<gene>
    <name evidence="3" type="ORF">PEDI_40290</name>
</gene>
<accession>A0AAN5AM60</accession>
<organism evidence="3 4">
    <name type="scientific">Persicobacter diffluens</name>
    <dbReference type="NCBI Taxonomy" id="981"/>
    <lineage>
        <taxon>Bacteria</taxon>
        <taxon>Pseudomonadati</taxon>
        <taxon>Bacteroidota</taxon>
        <taxon>Cytophagia</taxon>
        <taxon>Cytophagales</taxon>
        <taxon>Persicobacteraceae</taxon>
        <taxon>Persicobacter</taxon>
    </lineage>
</organism>
<evidence type="ECO:0000313" key="3">
    <source>
        <dbReference type="EMBL" id="GJM63477.1"/>
    </source>
</evidence>
<proteinExistence type="predicted"/>
<dbReference type="GO" id="GO:0010181">
    <property type="term" value="F:FMN binding"/>
    <property type="evidence" value="ECO:0007669"/>
    <property type="project" value="TreeGrafter"/>
</dbReference>
<dbReference type="InterPro" id="IPR046980">
    <property type="entry name" value="KefG/KefF"/>
</dbReference>
<dbReference type="GO" id="GO:0003955">
    <property type="term" value="F:NAD(P)H dehydrogenase (quinone) activity"/>
    <property type="evidence" value="ECO:0007669"/>
    <property type="project" value="TreeGrafter"/>
</dbReference>
<dbReference type="PANTHER" id="PTHR47307:SF1">
    <property type="entry name" value="GLUTATHIONE-REGULATED POTASSIUM-EFFLUX SYSTEM ANCILLARY PROTEIN KEFG"/>
    <property type="match status" value="1"/>
</dbReference>
<dbReference type="PANTHER" id="PTHR47307">
    <property type="entry name" value="GLUTATHIONE-REGULATED POTASSIUM-EFFLUX SYSTEM ANCILLARY PROTEIN KEFG"/>
    <property type="match status" value="1"/>
</dbReference>
<dbReference type="InterPro" id="IPR029039">
    <property type="entry name" value="Flavoprotein-like_sf"/>
</dbReference>
<evidence type="ECO:0000259" key="2">
    <source>
        <dbReference type="Pfam" id="PF02525"/>
    </source>
</evidence>
<dbReference type="InterPro" id="IPR003680">
    <property type="entry name" value="Flavodoxin_fold"/>
</dbReference>
<dbReference type="EMBL" id="BQKE01000003">
    <property type="protein sequence ID" value="GJM63477.1"/>
    <property type="molecule type" value="Genomic_DNA"/>
</dbReference>
<dbReference type="Gene3D" id="3.40.50.360">
    <property type="match status" value="1"/>
</dbReference>
<dbReference type="Pfam" id="PF02525">
    <property type="entry name" value="Flavodoxin_2"/>
    <property type="match status" value="1"/>
</dbReference>
<dbReference type="GO" id="GO:0009055">
    <property type="term" value="F:electron transfer activity"/>
    <property type="evidence" value="ECO:0007669"/>
    <property type="project" value="TreeGrafter"/>
</dbReference>
<evidence type="ECO:0000256" key="1">
    <source>
        <dbReference type="ARBA" id="ARBA00023002"/>
    </source>
</evidence>
<dbReference type="Proteomes" id="UP001310022">
    <property type="component" value="Unassembled WGS sequence"/>
</dbReference>
<dbReference type="AlphaFoldDB" id="A0AAN5AM60"/>
<sequence>MYWYSTPAIFKEWQDLVLEHGWAYGSQGNELKGKWFFNATTTGASRLAFKKGEFQNHTVHEFFVPMKQMALLCGMIPLPPFVVHGTHLVTKEGVLSAQQSYHRLLELLVHDRLPLGEILKVNYLNDLLGKEVKNA</sequence>
<evidence type="ECO:0000313" key="4">
    <source>
        <dbReference type="Proteomes" id="UP001310022"/>
    </source>
</evidence>
<name>A0AAN5AM60_9BACT</name>
<comment type="caution">
    <text evidence="3">The sequence shown here is derived from an EMBL/GenBank/DDBJ whole genome shotgun (WGS) entry which is preliminary data.</text>
</comment>
<keyword evidence="4" id="KW-1185">Reference proteome</keyword>
<protein>
    <recommendedName>
        <fullName evidence="2">Flavodoxin-like fold domain-containing protein</fullName>
    </recommendedName>
</protein>
<feature type="domain" description="Flavodoxin-like fold" evidence="2">
    <location>
        <begin position="1"/>
        <end position="99"/>
    </location>
</feature>